<feature type="region of interest" description="Disordered" evidence="1">
    <location>
        <begin position="449"/>
        <end position="470"/>
    </location>
</feature>
<feature type="region of interest" description="Disordered" evidence="1">
    <location>
        <begin position="677"/>
        <end position="701"/>
    </location>
</feature>
<dbReference type="InterPro" id="IPR026797">
    <property type="entry name" value="HAUS_6"/>
</dbReference>
<feature type="region of interest" description="Disordered" evidence="1">
    <location>
        <begin position="1"/>
        <end position="22"/>
    </location>
</feature>
<feature type="region of interest" description="Disordered" evidence="1">
    <location>
        <begin position="570"/>
        <end position="619"/>
    </location>
</feature>
<reference evidence="3" key="1">
    <citation type="journal article" date="2020" name="Stud. Mycol.">
        <title>101 Dothideomycetes genomes: a test case for predicting lifestyles and emergence of pathogens.</title>
        <authorList>
            <person name="Haridas S."/>
            <person name="Albert R."/>
            <person name="Binder M."/>
            <person name="Bloem J."/>
            <person name="Labutti K."/>
            <person name="Salamov A."/>
            <person name="Andreopoulos B."/>
            <person name="Baker S."/>
            <person name="Barry K."/>
            <person name="Bills G."/>
            <person name="Bluhm B."/>
            <person name="Cannon C."/>
            <person name="Castanera R."/>
            <person name="Culley D."/>
            <person name="Daum C."/>
            <person name="Ezra D."/>
            <person name="Gonzalez J."/>
            <person name="Henrissat B."/>
            <person name="Kuo A."/>
            <person name="Liang C."/>
            <person name="Lipzen A."/>
            <person name="Lutzoni F."/>
            <person name="Magnuson J."/>
            <person name="Mondo S."/>
            <person name="Nolan M."/>
            <person name="Ohm R."/>
            <person name="Pangilinan J."/>
            <person name="Park H.-J."/>
            <person name="Ramirez L."/>
            <person name="Alfaro M."/>
            <person name="Sun H."/>
            <person name="Tritt A."/>
            <person name="Yoshinaga Y."/>
            <person name="Zwiers L.-H."/>
            <person name="Turgeon B."/>
            <person name="Goodwin S."/>
            <person name="Spatafora J."/>
            <person name="Crous P."/>
            <person name="Grigoriev I."/>
        </authorList>
    </citation>
    <scope>NUCLEOTIDE SEQUENCE</scope>
    <source>
        <strain evidence="3">CBS 119925</strain>
    </source>
</reference>
<feature type="compositionally biased region" description="Polar residues" evidence="1">
    <location>
        <begin position="607"/>
        <end position="616"/>
    </location>
</feature>
<feature type="region of interest" description="Disordered" evidence="1">
    <location>
        <begin position="407"/>
        <end position="426"/>
    </location>
</feature>
<feature type="compositionally biased region" description="Basic and acidic residues" evidence="1">
    <location>
        <begin position="236"/>
        <end position="255"/>
    </location>
</feature>
<feature type="compositionally biased region" description="Polar residues" evidence="1">
    <location>
        <begin position="587"/>
        <end position="598"/>
    </location>
</feature>
<dbReference type="GO" id="GO:0008017">
    <property type="term" value="F:microtubule binding"/>
    <property type="evidence" value="ECO:0007669"/>
    <property type="project" value="TreeGrafter"/>
</dbReference>
<accession>A0A6A6UYU4</accession>
<feature type="compositionally biased region" description="Basic residues" evidence="1">
    <location>
        <begin position="691"/>
        <end position="701"/>
    </location>
</feature>
<gene>
    <name evidence="3" type="ORF">M011DRAFT_451309</name>
</gene>
<dbReference type="PANTHER" id="PTHR16151">
    <property type="entry name" value="HAUS AUGMIN-LIKE COMPLEX SUBUNIT 6"/>
    <property type="match status" value="1"/>
</dbReference>
<evidence type="ECO:0000313" key="3">
    <source>
        <dbReference type="EMBL" id="KAF2743438.1"/>
    </source>
</evidence>
<dbReference type="GO" id="GO:1990498">
    <property type="term" value="C:mitotic spindle microtubule"/>
    <property type="evidence" value="ECO:0007669"/>
    <property type="project" value="TreeGrafter"/>
</dbReference>
<dbReference type="Pfam" id="PF14661">
    <property type="entry name" value="HAUS6_N"/>
    <property type="match status" value="1"/>
</dbReference>
<feature type="region of interest" description="Disordered" evidence="1">
    <location>
        <begin position="236"/>
        <end position="258"/>
    </location>
</feature>
<sequence length="701" mass="77903">MSRSATQPPSIPASSGTASSRTVSIKTNTSLHMSDIKLYITNLRLLDLDLRPGWPQISVQTFSSKNAGQKQRIGGVEWSLFRLFEIWDPQETAPKLQPFFPPLEPLQSLNLRAALYRCLNELKKNGVLGRETVLRKTMLDECKGDKFFEVLAVFSTVVLRRTLSLRADTAQTPPIARRLATATTLPTDERALLLPLAIAHKAALDRLLRRKNEKRRRFADFEQLLDSKAIALDRKAAQSKGTRGDAPARSKDTSSVKKQLTDNWVGQQKWLDAILHGDVMQESDVILDMQYDDAWVLVESRTGAENAAKAVSPLVSLQLRVREQQERLKVWKDFNDSLRHQHRSSVPKSLPTEMSTTPLQFEEHRSLQLPPKEARGEAISKKPFGSEYQHVLLDMDTEIVSSVATPTSSDATLVEGPSTGSSITPLPQSVDLLADSLANMKLRHASHDVSIQSTPQVQPTFTDPPTQWPSDTPTMDLPQNAEDELAEQIITSVGNATPSPVKKQPPLSLAERTLLSMVPSVVLPKADTGTHTTSTESPRLPQMPPQSKPAVDPEDSLLERTRLTIAAMSLKQRDPERRREVHKSKSRQSLYPVNQFDTPRSRKSIQMAEQSNSGHTTPKEMLFSDDVEYESVFKSRPRVAHSPVSAQEVVGGFDYDQDFEEGVTGVDLADVDAGYDKYSGSWDDSPSKNAAGRRGKRGLFA</sequence>
<evidence type="ECO:0000256" key="1">
    <source>
        <dbReference type="SAM" id="MobiDB-lite"/>
    </source>
</evidence>
<organism evidence="3 4">
    <name type="scientific">Sporormia fimetaria CBS 119925</name>
    <dbReference type="NCBI Taxonomy" id="1340428"/>
    <lineage>
        <taxon>Eukaryota</taxon>
        <taxon>Fungi</taxon>
        <taxon>Dikarya</taxon>
        <taxon>Ascomycota</taxon>
        <taxon>Pezizomycotina</taxon>
        <taxon>Dothideomycetes</taxon>
        <taxon>Pleosporomycetidae</taxon>
        <taxon>Pleosporales</taxon>
        <taxon>Sporormiaceae</taxon>
        <taxon>Sporormia</taxon>
    </lineage>
</organism>
<protein>
    <recommendedName>
        <fullName evidence="2">HAUS augmin-like complex subunit 6 N-terminal domain-containing protein</fullName>
    </recommendedName>
</protein>
<dbReference type="AlphaFoldDB" id="A0A6A6UYU4"/>
<dbReference type="InterPro" id="IPR028163">
    <property type="entry name" value="HAUS_6_N"/>
</dbReference>
<proteinExistence type="predicted"/>
<dbReference type="GO" id="GO:0070652">
    <property type="term" value="C:HAUS complex"/>
    <property type="evidence" value="ECO:0007669"/>
    <property type="project" value="InterPro"/>
</dbReference>
<feature type="region of interest" description="Disordered" evidence="1">
    <location>
        <begin position="524"/>
        <end position="554"/>
    </location>
</feature>
<feature type="domain" description="HAUS augmin-like complex subunit 6 N-terminal" evidence="2">
    <location>
        <begin position="40"/>
        <end position="252"/>
    </location>
</feature>
<evidence type="ECO:0000313" key="4">
    <source>
        <dbReference type="Proteomes" id="UP000799440"/>
    </source>
</evidence>
<keyword evidence="4" id="KW-1185">Reference proteome</keyword>
<dbReference type="PANTHER" id="PTHR16151:SF2">
    <property type="entry name" value="HAUS AUGMIN-LIKE COMPLEX SUBUNIT 6"/>
    <property type="match status" value="1"/>
</dbReference>
<dbReference type="Proteomes" id="UP000799440">
    <property type="component" value="Unassembled WGS sequence"/>
</dbReference>
<dbReference type="GO" id="GO:0051225">
    <property type="term" value="P:spindle assembly"/>
    <property type="evidence" value="ECO:0007669"/>
    <property type="project" value="InterPro"/>
</dbReference>
<name>A0A6A6UYU4_9PLEO</name>
<evidence type="ECO:0000259" key="2">
    <source>
        <dbReference type="Pfam" id="PF14661"/>
    </source>
</evidence>
<dbReference type="OrthoDB" id="5575722at2759"/>
<dbReference type="EMBL" id="MU006597">
    <property type="protein sequence ID" value="KAF2743438.1"/>
    <property type="molecule type" value="Genomic_DNA"/>
</dbReference>